<dbReference type="HOGENOM" id="CLU_2287589_0_0_7"/>
<evidence type="ECO:0000256" key="1">
    <source>
        <dbReference type="SAM" id="SignalP"/>
    </source>
</evidence>
<feature type="chain" id="PRO_5003154604" evidence="1">
    <location>
        <begin position="19"/>
        <end position="101"/>
    </location>
</feature>
<accession>E1X601</accession>
<keyword evidence="3" id="KW-1185">Reference proteome</keyword>
<dbReference type="AlphaFoldDB" id="E1X601"/>
<name>E1X601_HALMS</name>
<protein>
    <submittedName>
        <fullName evidence="2">Exported protein</fullName>
    </submittedName>
</protein>
<reference evidence="3" key="1">
    <citation type="journal article" date="2013" name="ISME J.">
        <title>A small predatory core genome in the divergent marine Bacteriovorax marinus SJ and the terrestrial Bdellovibrio bacteriovorus.</title>
        <authorList>
            <person name="Crossman L.C."/>
            <person name="Chen H."/>
            <person name="Cerdeno-Tarraga A.M."/>
            <person name="Brooks K."/>
            <person name="Quail M.A."/>
            <person name="Pineiro S.A."/>
            <person name="Hobley L."/>
            <person name="Sockett R.E."/>
            <person name="Bentley S.D."/>
            <person name="Parkhill J."/>
            <person name="Williams H.N."/>
            <person name="Stine O.C."/>
        </authorList>
    </citation>
    <scope>NUCLEOTIDE SEQUENCE [LARGE SCALE GENOMIC DNA]</scope>
    <source>
        <strain evidence="3">ATCC BAA-682 / DSM 15412 / SJ</strain>
    </source>
</reference>
<dbReference type="RefSeq" id="WP_014245121.1">
    <property type="nucleotide sequence ID" value="NC_016620.1"/>
</dbReference>
<sequence length="101" mass="10840">MRAFLIAVLALVSVSSNAYYTAAANCFLVSGAQAQCEACNFAGYRPLTCTLNVQGRTSYGYSFNGVQTKVLLPGQCMRGFVYANNPYMDPLVGAFGNVTCR</sequence>
<dbReference type="Proteomes" id="UP000008963">
    <property type="component" value="Chromosome"/>
</dbReference>
<dbReference type="KEGG" id="bmx:BMS_2556"/>
<evidence type="ECO:0000313" key="3">
    <source>
        <dbReference type="Proteomes" id="UP000008963"/>
    </source>
</evidence>
<dbReference type="OrthoDB" id="9946756at2"/>
<gene>
    <name evidence="2" type="ordered locus">BMS_2556</name>
</gene>
<dbReference type="EMBL" id="FQ312005">
    <property type="protein sequence ID" value="CBW27345.1"/>
    <property type="molecule type" value="Genomic_DNA"/>
</dbReference>
<organism evidence="2 3">
    <name type="scientific">Halobacteriovorax marinus (strain ATCC BAA-682 / DSM 15412 / SJ)</name>
    <name type="common">Bacteriovorax marinus</name>
    <dbReference type="NCBI Taxonomy" id="862908"/>
    <lineage>
        <taxon>Bacteria</taxon>
        <taxon>Pseudomonadati</taxon>
        <taxon>Bdellovibrionota</taxon>
        <taxon>Bacteriovoracia</taxon>
        <taxon>Bacteriovoracales</taxon>
        <taxon>Halobacteriovoraceae</taxon>
        <taxon>Halobacteriovorax</taxon>
    </lineage>
</organism>
<proteinExistence type="predicted"/>
<evidence type="ECO:0000313" key="2">
    <source>
        <dbReference type="EMBL" id="CBW27345.1"/>
    </source>
</evidence>
<keyword evidence="1" id="KW-0732">Signal</keyword>
<feature type="signal peptide" evidence="1">
    <location>
        <begin position="1"/>
        <end position="18"/>
    </location>
</feature>
<dbReference type="PATRIC" id="fig|862908.3.peg.2441"/>